<sequence length="192" mass="21427">MQAMSGMSGLAGYGFPQLTPAPLYNPVQPPAQPMVPSTSTVVNTVTTQQPQQLSHHIKNEMASSASDESKESSYDMYATESNNDAEACSSTRSNGSPRSQDELVMSSFPGEYDLSEQERKKLERKRARNRMAATKCRQRKLQKISDLERQVNEEKATGNRLSQELKLLEASIAQLRQTLHEHRNRGCVIPTK</sequence>
<dbReference type="InterPro" id="IPR046347">
    <property type="entry name" value="bZIP_sf"/>
</dbReference>
<dbReference type="PROSITE" id="PS00036">
    <property type="entry name" value="BZIP_BASIC"/>
    <property type="match status" value="1"/>
</dbReference>
<dbReference type="EMBL" id="JPKZ01000969">
    <property type="protein sequence ID" value="KHN84503.1"/>
    <property type="molecule type" value="Genomic_DNA"/>
</dbReference>
<dbReference type="AlphaFoldDB" id="A0A0B2VS25"/>
<dbReference type="GO" id="GO:0000981">
    <property type="term" value="F:DNA-binding transcription factor activity, RNA polymerase II-specific"/>
    <property type="evidence" value="ECO:0007669"/>
    <property type="project" value="TreeGrafter"/>
</dbReference>
<dbReference type="PANTHER" id="PTHR11462:SF35">
    <property type="entry name" value="TRANSCRIPTION FACTOR JRA"/>
    <property type="match status" value="1"/>
</dbReference>
<dbReference type="Proteomes" id="UP000031036">
    <property type="component" value="Unassembled WGS sequence"/>
</dbReference>
<evidence type="ECO:0000313" key="9">
    <source>
        <dbReference type="Proteomes" id="UP000031036"/>
    </source>
</evidence>
<dbReference type="PRINTS" id="PR00043">
    <property type="entry name" value="LEUZIPPRJUN"/>
</dbReference>
<dbReference type="CDD" id="cd14696">
    <property type="entry name" value="bZIP_Jun"/>
    <property type="match status" value="1"/>
</dbReference>
<feature type="region of interest" description="Disordered" evidence="6">
    <location>
        <begin position="1"/>
        <end position="118"/>
    </location>
</feature>
<reference evidence="8 9" key="1">
    <citation type="submission" date="2014-11" db="EMBL/GenBank/DDBJ databases">
        <title>Genetic blueprint of the zoonotic pathogen Toxocara canis.</title>
        <authorList>
            <person name="Zhu X.-Q."/>
            <person name="Korhonen P.K."/>
            <person name="Cai H."/>
            <person name="Young N.D."/>
            <person name="Nejsum P."/>
            <person name="von Samson-Himmelstjerna G."/>
            <person name="Boag P.R."/>
            <person name="Tan P."/>
            <person name="Li Q."/>
            <person name="Min J."/>
            <person name="Yang Y."/>
            <person name="Wang X."/>
            <person name="Fang X."/>
            <person name="Hall R.S."/>
            <person name="Hofmann A."/>
            <person name="Sternberg P.W."/>
            <person name="Jex A.R."/>
            <person name="Gasser R.B."/>
        </authorList>
    </citation>
    <scope>NUCLEOTIDE SEQUENCE [LARGE SCALE GENOMIC DNA]</scope>
    <source>
        <strain evidence="8">PN_DK_2014</strain>
    </source>
</reference>
<evidence type="ECO:0000259" key="7">
    <source>
        <dbReference type="PROSITE" id="PS50217"/>
    </source>
</evidence>
<protein>
    <submittedName>
        <fullName evidence="8">Transcription factor AP-1</fullName>
    </submittedName>
</protein>
<name>A0A0B2VS25_TOXCA</name>
<dbReference type="InterPro" id="IPR004827">
    <property type="entry name" value="bZIP"/>
</dbReference>
<keyword evidence="3" id="KW-0238">DNA-binding</keyword>
<keyword evidence="2" id="KW-0805">Transcription regulation</keyword>
<feature type="domain" description="BZIP" evidence="7">
    <location>
        <begin position="119"/>
        <end position="182"/>
    </location>
</feature>
<keyword evidence="4" id="KW-0804">Transcription</keyword>
<dbReference type="GO" id="GO:0000978">
    <property type="term" value="F:RNA polymerase II cis-regulatory region sequence-specific DNA binding"/>
    <property type="evidence" value="ECO:0007669"/>
    <property type="project" value="TreeGrafter"/>
</dbReference>
<dbReference type="InterPro" id="IPR050946">
    <property type="entry name" value="AP-1_TF_bZIP"/>
</dbReference>
<evidence type="ECO:0000256" key="5">
    <source>
        <dbReference type="SAM" id="Coils"/>
    </source>
</evidence>
<gene>
    <name evidence="8" type="primary">Jra</name>
    <name evidence="8" type="ORF">Tcan_03039</name>
</gene>
<dbReference type="PROSITE" id="PS50217">
    <property type="entry name" value="BZIP"/>
    <property type="match status" value="1"/>
</dbReference>
<evidence type="ECO:0000256" key="6">
    <source>
        <dbReference type="SAM" id="MobiDB-lite"/>
    </source>
</evidence>
<evidence type="ECO:0000313" key="8">
    <source>
        <dbReference type="EMBL" id="KHN84503.1"/>
    </source>
</evidence>
<dbReference type="GO" id="GO:0051726">
    <property type="term" value="P:regulation of cell cycle"/>
    <property type="evidence" value="ECO:0007669"/>
    <property type="project" value="TreeGrafter"/>
</dbReference>
<dbReference type="SUPFAM" id="SSF57959">
    <property type="entry name" value="Leucine zipper domain"/>
    <property type="match status" value="1"/>
</dbReference>
<feature type="coiled-coil region" evidence="5">
    <location>
        <begin position="137"/>
        <end position="185"/>
    </location>
</feature>
<comment type="similarity">
    <text evidence="1">Belongs to the bZIP family. Jun subfamily.</text>
</comment>
<accession>A0A0B2VS25</accession>
<evidence type="ECO:0000256" key="1">
    <source>
        <dbReference type="ARBA" id="ARBA00006882"/>
    </source>
</evidence>
<dbReference type="GO" id="GO:0005667">
    <property type="term" value="C:transcription regulator complex"/>
    <property type="evidence" value="ECO:0007669"/>
    <property type="project" value="TreeGrafter"/>
</dbReference>
<dbReference type="Pfam" id="PF00170">
    <property type="entry name" value="bZIP_1"/>
    <property type="match status" value="1"/>
</dbReference>
<feature type="compositionally biased region" description="Polar residues" evidence="6">
    <location>
        <begin position="79"/>
        <end position="98"/>
    </location>
</feature>
<dbReference type="STRING" id="6265.A0A0B2VS25"/>
<dbReference type="OrthoDB" id="2187714at2759"/>
<comment type="caution">
    <text evidence="8">The sequence shown here is derived from an EMBL/GenBank/DDBJ whole genome shotgun (WGS) entry which is preliminary data.</text>
</comment>
<feature type="compositionally biased region" description="Low complexity" evidence="6">
    <location>
        <begin position="35"/>
        <end position="52"/>
    </location>
</feature>
<evidence type="ECO:0000256" key="3">
    <source>
        <dbReference type="ARBA" id="ARBA00023125"/>
    </source>
</evidence>
<keyword evidence="9" id="KW-1185">Reference proteome</keyword>
<keyword evidence="5" id="KW-0175">Coiled coil</keyword>
<organism evidence="8 9">
    <name type="scientific">Toxocara canis</name>
    <name type="common">Canine roundworm</name>
    <dbReference type="NCBI Taxonomy" id="6265"/>
    <lineage>
        <taxon>Eukaryota</taxon>
        <taxon>Metazoa</taxon>
        <taxon>Ecdysozoa</taxon>
        <taxon>Nematoda</taxon>
        <taxon>Chromadorea</taxon>
        <taxon>Rhabditida</taxon>
        <taxon>Spirurina</taxon>
        <taxon>Ascaridomorpha</taxon>
        <taxon>Ascaridoidea</taxon>
        <taxon>Toxocaridae</taxon>
        <taxon>Toxocara</taxon>
    </lineage>
</organism>
<dbReference type="Gene3D" id="1.20.5.170">
    <property type="match status" value="1"/>
</dbReference>
<evidence type="ECO:0000256" key="4">
    <source>
        <dbReference type="ARBA" id="ARBA00023163"/>
    </source>
</evidence>
<evidence type="ECO:0000256" key="2">
    <source>
        <dbReference type="ARBA" id="ARBA00023015"/>
    </source>
</evidence>
<proteinExistence type="inferred from homology"/>
<dbReference type="PANTHER" id="PTHR11462">
    <property type="entry name" value="JUN TRANSCRIPTION FACTOR-RELATED"/>
    <property type="match status" value="1"/>
</dbReference>
<dbReference type="GO" id="GO:0042127">
    <property type="term" value="P:regulation of cell population proliferation"/>
    <property type="evidence" value="ECO:0007669"/>
    <property type="project" value="TreeGrafter"/>
</dbReference>
<dbReference type="InterPro" id="IPR002112">
    <property type="entry name" value="Leuzip_Jun"/>
</dbReference>
<dbReference type="SMART" id="SM00338">
    <property type="entry name" value="BRLZ"/>
    <property type="match status" value="1"/>
</dbReference>